<comment type="cofactor">
    <cofactor evidence="1">
        <name>heme b</name>
        <dbReference type="ChEBI" id="CHEBI:60344"/>
    </cofactor>
</comment>
<evidence type="ECO:0000313" key="10">
    <source>
        <dbReference type="Proteomes" id="UP001595075"/>
    </source>
</evidence>
<evidence type="ECO:0000259" key="8">
    <source>
        <dbReference type="PROSITE" id="PS51405"/>
    </source>
</evidence>
<dbReference type="SUPFAM" id="SSF47571">
    <property type="entry name" value="Cloroperoxidase"/>
    <property type="match status" value="1"/>
</dbReference>
<keyword evidence="3" id="KW-0349">Heme</keyword>
<evidence type="ECO:0000256" key="3">
    <source>
        <dbReference type="ARBA" id="ARBA00022617"/>
    </source>
</evidence>
<dbReference type="InterPro" id="IPR036851">
    <property type="entry name" value="Chloroperoxidase-like_sf"/>
</dbReference>
<evidence type="ECO:0000256" key="2">
    <source>
        <dbReference type="ARBA" id="ARBA00022559"/>
    </source>
</evidence>
<protein>
    <recommendedName>
        <fullName evidence="8">Heme haloperoxidase family profile domain-containing protein</fullName>
    </recommendedName>
</protein>
<comment type="similarity">
    <text evidence="7">Belongs to the chloroperoxidase family.</text>
</comment>
<evidence type="ECO:0000256" key="7">
    <source>
        <dbReference type="ARBA" id="ARBA00025795"/>
    </source>
</evidence>
<feature type="domain" description="Heme haloperoxidase family profile" evidence="8">
    <location>
        <begin position="69"/>
        <end position="310"/>
    </location>
</feature>
<keyword evidence="10" id="KW-1185">Reference proteome</keyword>
<evidence type="ECO:0000313" key="9">
    <source>
        <dbReference type="EMBL" id="KAL2071215.1"/>
    </source>
</evidence>
<dbReference type="PROSITE" id="PS51405">
    <property type="entry name" value="HEME_HALOPEROXIDASE"/>
    <property type="match status" value="1"/>
</dbReference>
<dbReference type="InterPro" id="IPR000028">
    <property type="entry name" value="Chloroperoxidase"/>
</dbReference>
<proteinExistence type="inferred from homology"/>
<name>A0ABR4CN32_9HELO</name>
<evidence type="ECO:0000256" key="1">
    <source>
        <dbReference type="ARBA" id="ARBA00001970"/>
    </source>
</evidence>
<dbReference type="Proteomes" id="UP001595075">
    <property type="component" value="Unassembled WGS sequence"/>
</dbReference>
<keyword evidence="2" id="KW-0575">Peroxidase</keyword>
<sequence length="413" mass="43835">MALPLAAAWPTVMEAVQNGETLESFQKRQAVYPNVGPPLFTTDRDNCGSHGKCTVFDAKDQFVDVRAGSGHEFKSPGTNDKRGQCPGLNAAANHGFLPRSGVATIQQTIDGLGAAYSMSNELALALAVISIGISGDPIAGTWSIGGAFPGTLGLLGTPTGIVGTHNRYEGDSSIVRGDAYMNNGNVGVFEMHRWERLYGLATSAGGLTHDKVASQAKYTNEYSVQNNPYYFSNPFSGLVAPDAHNFVVHLMSNRSADNMGGVLNGEVLKSFFAVTGTPGNFVHNRGQERIPENWYKRPTSQPMNTVDTNVDTGGNTGKTNSFVGVDLGDLTGGVMDGASLLEGNNLSCFLLQASMAGLADAAIPLLQPVGQILEFMSKNLDPQIKGLNCPQLSNFNNELFNKYPGASYKAQGQ</sequence>
<reference evidence="9 10" key="1">
    <citation type="journal article" date="2024" name="Commun. Biol.">
        <title>Comparative genomic analysis of thermophilic fungi reveals convergent evolutionary adaptations and gene losses.</title>
        <authorList>
            <person name="Steindorff A.S."/>
            <person name="Aguilar-Pontes M.V."/>
            <person name="Robinson A.J."/>
            <person name="Andreopoulos B."/>
            <person name="LaButti K."/>
            <person name="Kuo A."/>
            <person name="Mondo S."/>
            <person name="Riley R."/>
            <person name="Otillar R."/>
            <person name="Haridas S."/>
            <person name="Lipzen A."/>
            <person name="Grimwood J."/>
            <person name="Schmutz J."/>
            <person name="Clum A."/>
            <person name="Reid I.D."/>
            <person name="Moisan M.C."/>
            <person name="Butler G."/>
            <person name="Nguyen T.T.M."/>
            <person name="Dewar K."/>
            <person name="Conant G."/>
            <person name="Drula E."/>
            <person name="Henrissat B."/>
            <person name="Hansel C."/>
            <person name="Singer S."/>
            <person name="Hutchinson M.I."/>
            <person name="de Vries R.P."/>
            <person name="Natvig D.O."/>
            <person name="Powell A.J."/>
            <person name="Tsang A."/>
            <person name="Grigoriev I.V."/>
        </authorList>
    </citation>
    <scope>NUCLEOTIDE SEQUENCE [LARGE SCALE GENOMIC DNA]</scope>
    <source>
        <strain evidence="9 10">CBS 494.80</strain>
    </source>
</reference>
<accession>A0ABR4CN32</accession>
<evidence type="ECO:0000256" key="4">
    <source>
        <dbReference type="ARBA" id="ARBA00022723"/>
    </source>
</evidence>
<organism evidence="9 10">
    <name type="scientific">Oculimacula yallundae</name>
    <dbReference type="NCBI Taxonomy" id="86028"/>
    <lineage>
        <taxon>Eukaryota</taxon>
        <taxon>Fungi</taxon>
        <taxon>Dikarya</taxon>
        <taxon>Ascomycota</taxon>
        <taxon>Pezizomycotina</taxon>
        <taxon>Leotiomycetes</taxon>
        <taxon>Helotiales</taxon>
        <taxon>Ploettnerulaceae</taxon>
        <taxon>Oculimacula</taxon>
    </lineage>
</organism>
<comment type="caution">
    <text evidence="9">The sequence shown here is derived from an EMBL/GenBank/DDBJ whole genome shotgun (WGS) entry which is preliminary data.</text>
</comment>
<dbReference type="PANTHER" id="PTHR33577:SF1">
    <property type="entry name" value="HEME HALOPEROXIDASE FAMILY PROFILE DOMAIN-CONTAINING PROTEIN"/>
    <property type="match status" value="1"/>
</dbReference>
<keyword evidence="6" id="KW-0408">Iron</keyword>
<dbReference type="Pfam" id="PF01328">
    <property type="entry name" value="Peroxidase_2"/>
    <property type="match status" value="1"/>
</dbReference>
<dbReference type="PANTHER" id="PTHR33577">
    <property type="entry name" value="STERIGMATOCYSTIN BIOSYNTHESIS PEROXIDASE STCC-RELATED"/>
    <property type="match status" value="1"/>
</dbReference>
<dbReference type="Gene3D" id="1.10.489.10">
    <property type="entry name" value="Chloroperoxidase-like"/>
    <property type="match status" value="1"/>
</dbReference>
<evidence type="ECO:0000256" key="6">
    <source>
        <dbReference type="ARBA" id="ARBA00023004"/>
    </source>
</evidence>
<evidence type="ECO:0000256" key="5">
    <source>
        <dbReference type="ARBA" id="ARBA00023002"/>
    </source>
</evidence>
<dbReference type="EMBL" id="JAZHXI010000005">
    <property type="protein sequence ID" value="KAL2071215.1"/>
    <property type="molecule type" value="Genomic_DNA"/>
</dbReference>
<gene>
    <name evidence="9" type="ORF">VTL71DRAFT_12450</name>
</gene>
<keyword evidence="5" id="KW-0560">Oxidoreductase</keyword>
<keyword evidence="4" id="KW-0479">Metal-binding</keyword>